<dbReference type="Pfam" id="PF18113">
    <property type="entry name" value="Rbx_binding"/>
    <property type="match status" value="1"/>
</dbReference>
<gene>
    <name evidence="11" type="ORF">GCM10022277_43290</name>
</gene>
<comment type="caution">
    <text evidence="11">The sequence shown here is derived from an EMBL/GenBank/DDBJ whole genome shotgun (WGS) entry which is preliminary data.</text>
</comment>
<protein>
    <submittedName>
        <fullName evidence="11">FAD-dependent oxidoreductase</fullName>
    </submittedName>
</protein>
<accession>A0ABP7NCI1</accession>
<keyword evidence="8" id="KW-0520">NAD</keyword>
<dbReference type="Proteomes" id="UP001501565">
    <property type="component" value="Unassembled WGS sequence"/>
</dbReference>
<organism evidence="11 12">
    <name type="scientific">Litoribacillus peritrichatus</name>
    <dbReference type="NCBI Taxonomy" id="718191"/>
    <lineage>
        <taxon>Bacteria</taxon>
        <taxon>Pseudomonadati</taxon>
        <taxon>Pseudomonadota</taxon>
        <taxon>Gammaproteobacteria</taxon>
        <taxon>Oceanospirillales</taxon>
        <taxon>Oceanospirillaceae</taxon>
        <taxon>Litoribacillus</taxon>
    </lineage>
</organism>
<dbReference type="EMBL" id="BAABBN010000017">
    <property type="protein sequence ID" value="GAA3942796.1"/>
    <property type="molecule type" value="Genomic_DNA"/>
</dbReference>
<dbReference type="Pfam" id="PF07992">
    <property type="entry name" value="Pyr_redox_2"/>
    <property type="match status" value="1"/>
</dbReference>
<dbReference type="PANTHER" id="PTHR43429:SF3">
    <property type="entry name" value="NITRITE REDUCTASE [NAD(P)H]"/>
    <property type="match status" value="1"/>
</dbReference>
<dbReference type="SUPFAM" id="SSF51905">
    <property type="entry name" value="FAD/NAD(P)-binding domain"/>
    <property type="match status" value="1"/>
</dbReference>
<dbReference type="PRINTS" id="PR00368">
    <property type="entry name" value="FADPNR"/>
</dbReference>
<dbReference type="PANTHER" id="PTHR43429">
    <property type="entry name" value="PYRIDINE NUCLEOTIDE-DISULFIDE OXIDOREDUCTASE DOMAIN-CONTAINING"/>
    <property type="match status" value="1"/>
</dbReference>
<comment type="cofactor">
    <cofactor evidence="1">
        <name>FAD</name>
        <dbReference type="ChEBI" id="CHEBI:57692"/>
    </cofactor>
</comment>
<proteinExistence type="inferred from homology"/>
<dbReference type="InterPro" id="IPR050260">
    <property type="entry name" value="FAD-bd_OxRdtase"/>
</dbReference>
<dbReference type="PRINTS" id="PR00411">
    <property type="entry name" value="PNDRDTASEI"/>
</dbReference>
<evidence type="ECO:0000259" key="9">
    <source>
        <dbReference type="Pfam" id="PF07992"/>
    </source>
</evidence>
<evidence type="ECO:0000256" key="8">
    <source>
        <dbReference type="ARBA" id="ARBA00023027"/>
    </source>
</evidence>
<feature type="domain" description="FAD/NAD(P)-binding" evidence="9">
    <location>
        <begin position="8"/>
        <end position="281"/>
    </location>
</feature>
<feature type="domain" description="Rubredoxin binding" evidence="10">
    <location>
        <begin position="311"/>
        <end position="380"/>
    </location>
</feature>
<dbReference type="InterPro" id="IPR023753">
    <property type="entry name" value="FAD/NAD-binding_dom"/>
</dbReference>
<evidence type="ECO:0000313" key="12">
    <source>
        <dbReference type="Proteomes" id="UP001501565"/>
    </source>
</evidence>
<keyword evidence="4" id="KW-0963">Cytoplasm</keyword>
<name>A0ABP7NCI1_9GAMM</name>
<sequence length="385" mass="40615">MTDNTDKPIVILGSGLAGYNLAKEFRKLDSETPLLIITHDDGRQYSKPMLSAGFTKDKTAAALALANAGDMATQLKASIRTKATVTGIDTEAHTLQLGDETLAYSKLILAVGAKTHKAPLEGDGTDQVYSINDLEDYDRFRQAAIGKQRVAIVGAGLIGCEFANDLRNGGYEVDVIAPSQTVLPSMLPETPAKVVQAGLEEIGVRFHLGALAHRVVKQDDGVKLCLSNGEEIETDLVISAVGLTPNVELASKAGLAHQKGISVDRLLQTSVPDVYALGDCAEVDGLVLLYVLPLMSSARALAKTLTGTPTEVQYGAMPVVVKTPACPTVIAAPADQNGEWQIEGEGQDLSCLFKDAEGQLKGFVLTGAKVVDKLALSKALPPLLT</sequence>
<evidence type="ECO:0000256" key="5">
    <source>
        <dbReference type="ARBA" id="ARBA00022630"/>
    </source>
</evidence>
<reference evidence="12" key="1">
    <citation type="journal article" date="2019" name="Int. J. Syst. Evol. Microbiol.">
        <title>The Global Catalogue of Microorganisms (GCM) 10K type strain sequencing project: providing services to taxonomists for standard genome sequencing and annotation.</title>
        <authorList>
            <consortium name="The Broad Institute Genomics Platform"/>
            <consortium name="The Broad Institute Genome Sequencing Center for Infectious Disease"/>
            <person name="Wu L."/>
            <person name="Ma J."/>
        </authorList>
    </citation>
    <scope>NUCLEOTIDE SEQUENCE [LARGE SCALE GENOMIC DNA]</scope>
    <source>
        <strain evidence="12">JCM 17551</strain>
    </source>
</reference>
<evidence type="ECO:0000256" key="3">
    <source>
        <dbReference type="ARBA" id="ARBA00006442"/>
    </source>
</evidence>
<evidence type="ECO:0000256" key="6">
    <source>
        <dbReference type="ARBA" id="ARBA00022827"/>
    </source>
</evidence>
<dbReference type="InterPro" id="IPR041364">
    <property type="entry name" value="Rbx-bd"/>
</dbReference>
<evidence type="ECO:0000256" key="7">
    <source>
        <dbReference type="ARBA" id="ARBA00023002"/>
    </source>
</evidence>
<comment type="similarity">
    <text evidence="3">Belongs to the FAD-dependent oxidoreductase family.</text>
</comment>
<keyword evidence="5" id="KW-0285">Flavoprotein</keyword>
<dbReference type="RefSeq" id="WP_344800759.1">
    <property type="nucleotide sequence ID" value="NZ_BAABBN010000017.1"/>
</dbReference>
<dbReference type="Gene3D" id="3.50.50.60">
    <property type="entry name" value="FAD/NAD(P)-binding domain"/>
    <property type="match status" value="2"/>
</dbReference>
<dbReference type="InterPro" id="IPR036188">
    <property type="entry name" value="FAD/NAD-bd_sf"/>
</dbReference>
<dbReference type="Gene3D" id="3.30.390.120">
    <property type="match status" value="1"/>
</dbReference>
<keyword evidence="6" id="KW-0274">FAD</keyword>
<comment type="subcellular location">
    <subcellularLocation>
        <location evidence="2">Cytoplasm</location>
    </subcellularLocation>
</comment>
<evidence type="ECO:0000256" key="4">
    <source>
        <dbReference type="ARBA" id="ARBA00022490"/>
    </source>
</evidence>
<evidence type="ECO:0000259" key="10">
    <source>
        <dbReference type="Pfam" id="PF18113"/>
    </source>
</evidence>
<keyword evidence="12" id="KW-1185">Reference proteome</keyword>
<evidence type="ECO:0000256" key="2">
    <source>
        <dbReference type="ARBA" id="ARBA00004496"/>
    </source>
</evidence>
<evidence type="ECO:0000256" key="1">
    <source>
        <dbReference type="ARBA" id="ARBA00001974"/>
    </source>
</evidence>
<keyword evidence="7" id="KW-0560">Oxidoreductase</keyword>
<evidence type="ECO:0000313" key="11">
    <source>
        <dbReference type="EMBL" id="GAA3942796.1"/>
    </source>
</evidence>